<dbReference type="EMBL" id="LR797163">
    <property type="protein sequence ID" value="CAB4190906.1"/>
    <property type="molecule type" value="Genomic_DNA"/>
</dbReference>
<keyword evidence="2" id="KW-1162">Viral penetration into host cytoplasm</keyword>
<feature type="region of interest" description="Disordered" evidence="4">
    <location>
        <begin position="371"/>
        <end position="394"/>
    </location>
</feature>
<evidence type="ECO:0000313" key="6">
    <source>
        <dbReference type="EMBL" id="CAB4190906.1"/>
    </source>
</evidence>
<feature type="compositionally biased region" description="Polar residues" evidence="4">
    <location>
        <begin position="380"/>
        <end position="394"/>
    </location>
</feature>
<keyword evidence="3" id="KW-0231">Viral genome packaging</keyword>
<accession>A0A6J5R8M1</accession>
<sequence length="394" mass="43554">MGLFNALRLTNPEPTAREMSVTSSSGFTRELENLFSFPGQLPNLRYVTREQAMTVPAIARSRNILAGSIGTIPMESYNKFTGAHINNRTLIVQPDPALPRVNTITWLVDDLIFYGRGYLQVLDVSPEDGRPFRARRIDPRRVQATIDSSGTLITGYQVDSKNVPSSGLSSLIVFNAIDEGVLARGGMTISSAIALEQAAYNMASEPVPQMVLLNEGMNLPSDQVSAVMDTFRRARRERSTAYIEGPIKLEVVGMDSAQMQLVEARQHLSSEIARLMGIPAWYLNAENASATYSNVNSERRALVDFGLRNYLTIIEDRLSMDDVTPRNQIVRFDLDDFLRGNAAERVEMSIKLYDSGIITRDEAREFIDISPAGSEEANDNGVTPPSQTEVTPIA</sequence>
<dbReference type="Gene3D" id="1.20.1270.210">
    <property type="match status" value="1"/>
</dbReference>
<dbReference type="Pfam" id="PF04860">
    <property type="entry name" value="Phage_portal"/>
    <property type="match status" value="1"/>
</dbReference>
<name>A0A6J5R8M1_9CAUD</name>
<evidence type="ECO:0000256" key="2">
    <source>
        <dbReference type="ARBA" id="ARBA00023009"/>
    </source>
</evidence>
<keyword evidence="2" id="KW-1160">Virus entry into host cell</keyword>
<keyword evidence="1" id="KW-1188">Viral release from host cell</keyword>
<dbReference type="Gene3D" id="3.30.1120.70">
    <property type="match status" value="1"/>
</dbReference>
<proteinExistence type="predicted"/>
<evidence type="ECO:0000256" key="1">
    <source>
        <dbReference type="ARBA" id="ARBA00022950"/>
    </source>
</evidence>
<reference evidence="6" key="1">
    <citation type="submission" date="2020-05" db="EMBL/GenBank/DDBJ databases">
        <authorList>
            <person name="Chiriac C."/>
            <person name="Salcher M."/>
            <person name="Ghai R."/>
            <person name="Kavagutti S V."/>
        </authorList>
    </citation>
    <scope>NUCLEOTIDE SEQUENCE</scope>
</reference>
<dbReference type="InterPro" id="IPR006944">
    <property type="entry name" value="Phage/GTA_portal"/>
</dbReference>
<keyword evidence="2" id="KW-1171">Viral genome ejection through host cell envelope</keyword>
<gene>
    <name evidence="6" type="ORF">UFOVP1210_9</name>
    <name evidence="5" type="ORF">UFOVP481_6</name>
</gene>
<dbReference type="EMBL" id="LR796446">
    <property type="protein sequence ID" value="CAB4145352.1"/>
    <property type="molecule type" value="Genomic_DNA"/>
</dbReference>
<evidence type="ECO:0000313" key="5">
    <source>
        <dbReference type="EMBL" id="CAB4145352.1"/>
    </source>
</evidence>
<keyword evidence="1" id="KW-0118">Viral capsid assembly</keyword>
<dbReference type="Gene3D" id="3.40.140.120">
    <property type="match status" value="1"/>
</dbReference>
<organism evidence="6">
    <name type="scientific">uncultured Caudovirales phage</name>
    <dbReference type="NCBI Taxonomy" id="2100421"/>
    <lineage>
        <taxon>Viruses</taxon>
        <taxon>Duplodnaviria</taxon>
        <taxon>Heunggongvirae</taxon>
        <taxon>Uroviricota</taxon>
        <taxon>Caudoviricetes</taxon>
        <taxon>Peduoviridae</taxon>
        <taxon>Maltschvirus</taxon>
        <taxon>Maltschvirus maltsch</taxon>
    </lineage>
</organism>
<evidence type="ECO:0000256" key="3">
    <source>
        <dbReference type="ARBA" id="ARBA00023219"/>
    </source>
</evidence>
<protein>
    <submittedName>
        <fullName evidence="6">Portal_HK97, phage portal protein, HK97 family</fullName>
    </submittedName>
</protein>
<evidence type="ECO:0000256" key="4">
    <source>
        <dbReference type="SAM" id="MobiDB-lite"/>
    </source>
</evidence>